<dbReference type="AlphaFoldDB" id="A0A9W9FIB2"/>
<name>A0A9W9FIB2_9EURO</name>
<gene>
    <name evidence="2" type="ORF">N7456_006783</name>
</gene>
<evidence type="ECO:0000256" key="1">
    <source>
        <dbReference type="SAM" id="MobiDB-lite"/>
    </source>
</evidence>
<organism evidence="2 3">
    <name type="scientific">Penicillium angulare</name>
    <dbReference type="NCBI Taxonomy" id="116970"/>
    <lineage>
        <taxon>Eukaryota</taxon>
        <taxon>Fungi</taxon>
        <taxon>Dikarya</taxon>
        <taxon>Ascomycota</taxon>
        <taxon>Pezizomycotina</taxon>
        <taxon>Eurotiomycetes</taxon>
        <taxon>Eurotiomycetidae</taxon>
        <taxon>Eurotiales</taxon>
        <taxon>Aspergillaceae</taxon>
        <taxon>Penicillium</taxon>
    </lineage>
</organism>
<dbReference type="Proteomes" id="UP001149165">
    <property type="component" value="Unassembled WGS sequence"/>
</dbReference>
<proteinExistence type="predicted"/>
<dbReference type="EMBL" id="JAPQKH010000004">
    <property type="protein sequence ID" value="KAJ5100731.1"/>
    <property type="molecule type" value="Genomic_DNA"/>
</dbReference>
<feature type="region of interest" description="Disordered" evidence="1">
    <location>
        <begin position="1"/>
        <end position="84"/>
    </location>
</feature>
<accession>A0A9W9FIB2</accession>
<evidence type="ECO:0000313" key="3">
    <source>
        <dbReference type="Proteomes" id="UP001149165"/>
    </source>
</evidence>
<reference evidence="2" key="1">
    <citation type="submission" date="2022-11" db="EMBL/GenBank/DDBJ databases">
        <authorList>
            <person name="Petersen C."/>
        </authorList>
    </citation>
    <scope>NUCLEOTIDE SEQUENCE</scope>
    <source>
        <strain evidence="2">IBT 30069</strain>
    </source>
</reference>
<evidence type="ECO:0000313" key="2">
    <source>
        <dbReference type="EMBL" id="KAJ5100731.1"/>
    </source>
</evidence>
<protein>
    <submittedName>
        <fullName evidence="2">Uncharacterized protein</fullName>
    </submittedName>
</protein>
<sequence length="176" mass="19238">MRSRHSPFVSPVGSPVMSPRRPSSPQPSRSRTQNSAKSLPGSHLGNLPRFHSAVYQSTPSGHSVAGQPPSPRQTRQCSYRPSSSFRDMKWQYRDLLDGSHQSPEAPRLDPLLSPGPVTPLALEANDYLAALSSSAANHHIPRENSTPQSGPAPDMIDKLIARENEKARKRKAGFSK</sequence>
<dbReference type="OrthoDB" id="5403157at2759"/>
<feature type="compositionally biased region" description="Low complexity" evidence="1">
    <location>
        <begin position="1"/>
        <end position="31"/>
    </location>
</feature>
<feature type="compositionally biased region" description="Basic residues" evidence="1">
    <location>
        <begin position="167"/>
        <end position="176"/>
    </location>
</feature>
<comment type="caution">
    <text evidence="2">The sequence shown here is derived from an EMBL/GenBank/DDBJ whole genome shotgun (WGS) entry which is preliminary data.</text>
</comment>
<feature type="compositionally biased region" description="Basic and acidic residues" evidence="1">
    <location>
        <begin position="155"/>
        <end position="166"/>
    </location>
</feature>
<keyword evidence="3" id="KW-1185">Reference proteome</keyword>
<feature type="region of interest" description="Disordered" evidence="1">
    <location>
        <begin position="136"/>
        <end position="176"/>
    </location>
</feature>
<reference evidence="2" key="2">
    <citation type="journal article" date="2023" name="IMA Fungus">
        <title>Comparative genomic study of the Penicillium genus elucidates a diverse pangenome and 15 lateral gene transfer events.</title>
        <authorList>
            <person name="Petersen C."/>
            <person name="Sorensen T."/>
            <person name="Nielsen M.R."/>
            <person name="Sondergaard T.E."/>
            <person name="Sorensen J.L."/>
            <person name="Fitzpatrick D.A."/>
            <person name="Frisvad J.C."/>
            <person name="Nielsen K.L."/>
        </authorList>
    </citation>
    <scope>NUCLEOTIDE SEQUENCE</scope>
    <source>
        <strain evidence="2">IBT 30069</strain>
    </source>
</reference>
<feature type="compositionally biased region" description="Polar residues" evidence="1">
    <location>
        <begin position="72"/>
        <end position="84"/>
    </location>
</feature>